<name>A0A1M5T1I4_9CLOT</name>
<protein>
    <submittedName>
        <fullName evidence="1">LlaJI restriction endonuclease</fullName>
    </submittedName>
</protein>
<gene>
    <name evidence="1" type="ORF">SAMN02745941_00078</name>
</gene>
<dbReference type="EMBL" id="FQXU01000003">
    <property type="protein sequence ID" value="SHH44532.1"/>
    <property type="molecule type" value="Genomic_DNA"/>
</dbReference>
<proteinExistence type="predicted"/>
<reference evidence="1 2" key="1">
    <citation type="submission" date="2016-11" db="EMBL/GenBank/DDBJ databases">
        <authorList>
            <person name="Jaros S."/>
            <person name="Januszkiewicz K."/>
            <person name="Wedrychowicz H."/>
        </authorList>
    </citation>
    <scope>NUCLEOTIDE SEQUENCE [LARGE SCALE GENOMIC DNA]</scope>
    <source>
        <strain evidence="1 2">DSM 6191</strain>
    </source>
</reference>
<keyword evidence="1" id="KW-0378">Hydrolase</keyword>
<organism evidence="1 2">
    <name type="scientific">Clostridium intestinale DSM 6191</name>
    <dbReference type="NCBI Taxonomy" id="1121320"/>
    <lineage>
        <taxon>Bacteria</taxon>
        <taxon>Bacillati</taxon>
        <taxon>Bacillota</taxon>
        <taxon>Clostridia</taxon>
        <taxon>Eubacteriales</taxon>
        <taxon>Clostridiaceae</taxon>
        <taxon>Clostridium</taxon>
    </lineage>
</organism>
<dbReference type="Proteomes" id="UP000184241">
    <property type="component" value="Unassembled WGS sequence"/>
</dbReference>
<accession>A0A1M5T1I4</accession>
<sequence length="491" mass="57327">MKKMVSKFVREQKRYSQNDLRHIFELKTDEIDGFIKNLKAFGVLKAVKNNSNQRELSDLVDDDIEIAEPESENDVYLYVFTYVGVITVGSRIIKCYPKYLLKIDKPLDEMKRVLKVLTKYGAKEQIVNLYNGDGNDKSFNILAVILFLINDYYEYGVYNNTEDIIEINGDGEILWDKTINDSFALISNNRPYYMELYTQKTVDDDFDFFKRLHECILTQCSKQLETAELLDLFDMSSVVLSEEIMDDFGNKDYVLYRLQSELNIQFNTRKQILLKTLYAYVAHERTLEDTYGISMYGTNSFNLVWENVCAEVFSNKLNTPLANLELPVPLLNEYNPNIKLIDIIEKPTWTGYGMNDLEFEKKSKDTLTPDLISVAKHREETHFIIFDAKYYNLQLVEGKELRSYPGIGDITKQYLYQLAYKKFIEDHNIQIVRNCFLMPIEGTNIIKKGIVKMNILNGLGLQDIQIRFLPTQIMYDKYLARKVIDISILDL</sequence>
<dbReference type="InterPro" id="IPR018579">
    <property type="entry name" value="Restrct_endonuc_II_LlaJI"/>
</dbReference>
<evidence type="ECO:0000313" key="1">
    <source>
        <dbReference type="EMBL" id="SHH44532.1"/>
    </source>
</evidence>
<evidence type="ECO:0000313" key="2">
    <source>
        <dbReference type="Proteomes" id="UP000184241"/>
    </source>
</evidence>
<dbReference type="RefSeq" id="WP_073015756.1">
    <property type="nucleotide sequence ID" value="NZ_FQXU01000003.1"/>
</dbReference>
<dbReference type="GO" id="GO:0004519">
    <property type="term" value="F:endonuclease activity"/>
    <property type="evidence" value="ECO:0007669"/>
    <property type="project" value="UniProtKB-KW"/>
</dbReference>
<keyword evidence="1" id="KW-0255">Endonuclease</keyword>
<keyword evidence="1" id="KW-0540">Nuclease</keyword>
<dbReference type="AlphaFoldDB" id="A0A1M5T1I4"/>
<dbReference type="Pfam" id="PF09563">
    <property type="entry name" value="RE_LlaJI"/>
    <property type="match status" value="1"/>
</dbReference>